<sequence>MKIAIEAQRIFRTNKHGMDFVALETIRELQKTDHENEYYILVAPGEDRCLQASDNVHIVEIKCPTYPLWEQVALPSAIREIKPDIIHCTSNTAPLFCPAPLVLTLHDIIFLEKRAHNNTSMYQNMGWYYRRFVVPRVLAKCKQIITVSQFECNRIRETLHLPEEQIIAIHNGFSNRFHPLKETYTVTKKYIPAKEYLFFLGNTDPKKNTPCTLKAYSIYVKQSSNPLPLLIADLKEEIIHQILKQEGIEEIKPMLYSPGYITHSDLPAIYNGAKIFLYTSLRESFGIPLLEAMACGTPVVTSNTSAIPEVAGEGAILVDPTDADAIAAQILKLEQDAGYREQQIAYGLERTKQFSWQHTAEQLLKVYQSIKKQDHE</sequence>
<dbReference type="InterPro" id="IPR028098">
    <property type="entry name" value="Glyco_trans_4-like_N"/>
</dbReference>
<dbReference type="PANTHER" id="PTHR46401:SF2">
    <property type="entry name" value="GLYCOSYLTRANSFERASE WBBK-RELATED"/>
    <property type="match status" value="1"/>
</dbReference>
<dbReference type="Pfam" id="PF13439">
    <property type="entry name" value="Glyco_transf_4"/>
    <property type="match status" value="1"/>
</dbReference>
<evidence type="ECO:0000313" key="4">
    <source>
        <dbReference type="EMBL" id="MBC5621939.1"/>
    </source>
</evidence>
<dbReference type="CDD" id="cd03809">
    <property type="entry name" value="GT4_MtfB-like"/>
    <property type="match status" value="1"/>
</dbReference>
<feature type="domain" description="Glycosyltransferase subfamily 4-like N-terminal" evidence="3">
    <location>
        <begin position="17"/>
        <end position="173"/>
    </location>
</feature>
<feature type="domain" description="Glycosyl transferase family 1" evidence="2">
    <location>
        <begin position="194"/>
        <end position="348"/>
    </location>
</feature>
<dbReference type="Proteomes" id="UP000646484">
    <property type="component" value="Unassembled WGS sequence"/>
</dbReference>
<dbReference type="RefSeq" id="WP_186976355.1">
    <property type="nucleotide sequence ID" value="NZ_JACOOH010000005.1"/>
</dbReference>
<accession>A0ABR7D1X3</accession>
<dbReference type="InterPro" id="IPR001296">
    <property type="entry name" value="Glyco_trans_1"/>
</dbReference>
<dbReference type="Gene3D" id="3.40.50.2000">
    <property type="entry name" value="Glycogen Phosphorylase B"/>
    <property type="match status" value="2"/>
</dbReference>
<evidence type="ECO:0000259" key="3">
    <source>
        <dbReference type="Pfam" id="PF13439"/>
    </source>
</evidence>
<dbReference type="Pfam" id="PF00534">
    <property type="entry name" value="Glycos_transf_1"/>
    <property type="match status" value="1"/>
</dbReference>
<proteinExistence type="predicted"/>
<gene>
    <name evidence="4" type="ORF">H8S64_12600</name>
</gene>
<keyword evidence="1" id="KW-0808">Transferase</keyword>
<keyword evidence="5" id="KW-1185">Reference proteome</keyword>
<protein>
    <submittedName>
        <fullName evidence="4">Glycosyltransferase family 4 protein</fullName>
    </submittedName>
</protein>
<dbReference type="EMBL" id="JACOOH010000005">
    <property type="protein sequence ID" value="MBC5621939.1"/>
    <property type="molecule type" value="Genomic_DNA"/>
</dbReference>
<reference evidence="4 5" key="1">
    <citation type="submission" date="2020-08" db="EMBL/GenBank/DDBJ databases">
        <title>Genome public.</title>
        <authorList>
            <person name="Liu C."/>
            <person name="Sun Q."/>
        </authorList>
    </citation>
    <scope>NUCLEOTIDE SEQUENCE [LARGE SCALE GENOMIC DNA]</scope>
    <source>
        <strain evidence="4 5">NSJ-56</strain>
    </source>
</reference>
<dbReference type="SUPFAM" id="SSF53756">
    <property type="entry name" value="UDP-Glycosyltransferase/glycogen phosphorylase"/>
    <property type="match status" value="1"/>
</dbReference>
<evidence type="ECO:0000313" key="5">
    <source>
        <dbReference type="Proteomes" id="UP000646484"/>
    </source>
</evidence>
<comment type="caution">
    <text evidence="4">The sequence shown here is derived from an EMBL/GenBank/DDBJ whole genome shotgun (WGS) entry which is preliminary data.</text>
</comment>
<evidence type="ECO:0000259" key="2">
    <source>
        <dbReference type="Pfam" id="PF00534"/>
    </source>
</evidence>
<name>A0ABR7D1X3_9BACT</name>
<evidence type="ECO:0000256" key="1">
    <source>
        <dbReference type="ARBA" id="ARBA00022679"/>
    </source>
</evidence>
<organism evidence="4 5">
    <name type="scientific">Butyricimonas hominis</name>
    <dbReference type="NCBI Taxonomy" id="2763032"/>
    <lineage>
        <taxon>Bacteria</taxon>
        <taxon>Pseudomonadati</taxon>
        <taxon>Bacteroidota</taxon>
        <taxon>Bacteroidia</taxon>
        <taxon>Bacteroidales</taxon>
        <taxon>Odoribacteraceae</taxon>
        <taxon>Butyricimonas</taxon>
    </lineage>
</organism>
<dbReference type="PANTHER" id="PTHR46401">
    <property type="entry name" value="GLYCOSYLTRANSFERASE WBBK-RELATED"/>
    <property type="match status" value="1"/>
</dbReference>